<dbReference type="Pfam" id="PF02515">
    <property type="entry name" value="CoA_transf_3"/>
    <property type="match status" value="1"/>
</dbReference>
<protein>
    <submittedName>
        <fullName evidence="2">Crotonobetainyl-CoA:carnitine CoA-transferase CaiB-like acyl-CoA transferase</fullName>
    </submittedName>
</protein>
<keyword evidence="3" id="KW-1185">Reference proteome</keyword>
<accession>A0A2T0RW14</accession>
<gene>
    <name evidence="2" type="ORF">CLV78_102532</name>
</gene>
<dbReference type="InterPro" id="IPR023606">
    <property type="entry name" value="CoA-Trfase_III_dom_1_sf"/>
</dbReference>
<dbReference type="AlphaFoldDB" id="A0A2T0RW14"/>
<evidence type="ECO:0000313" key="3">
    <source>
        <dbReference type="Proteomes" id="UP000239480"/>
    </source>
</evidence>
<dbReference type="PANTHER" id="PTHR48207:SF4">
    <property type="entry name" value="BLL6097 PROTEIN"/>
    <property type="match status" value="1"/>
</dbReference>
<dbReference type="InterPro" id="IPR044855">
    <property type="entry name" value="CoA-Trfase_III_dom3_sf"/>
</dbReference>
<dbReference type="SUPFAM" id="SSF89796">
    <property type="entry name" value="CoA-transferase family III (CaiB/BaiF)"/>
    <property type="match status" value="1"/>
</dbReference>
<dbReference type="EMBL" id="PVTD01000002">
    <property type="protein sequence ID" value="PRY25354.1"/>
    <property type="molecule type" value="Genomic_DNA"/>
</dbReference>
<dbReference type="InterPro" id="IPR003673">
    <property type="entry name" value="CoA-Trfase_fam_III"/>
</dbReference>
<proteinExistence type="predicted"/>
<evidence type="ECO:0000313" key="2">
    <source>
        <dbReference type="EMBL" id="PRY25354.1"/>
    </source>
</evidence>
<dbReference type="GO" id="GO:0008410">
    <property type="term" value="F:CoA-transferase activity"/>
    <property type="evidence" value="ECO:0007669"/>
    <property type="project" value="TreeGrafter"/>
</dbReference>
<dbReference type="PANTHER" id="PTHR48207">
    <property type="entry name" value="SUCCINATE--HYDROXYMETHYLGLUTARATE COA-TRANSFERASE"/>
    <property type="match status" value="1"/>
</dbReference>
<evidence type="ECO:0000256" key="1">
    <source>
        <dbReference type="ARBA" id="ARBA00022679"/>
    </source>
</evidence>
<dbReference type="InterPro" id="IPR050483">
    <property type="entry name" value="CoA-transferase_III_domain"/>
</dbReference>
<reference evidence="2 3" key="1">
    <citation type="submission" date="2018-03" db="EMBL/GenBank/DDBJ databases">
        <title>Genomic Encyclopedia of Archaeal and Bacterial Type Strains, Phase II (KMG-II): from individual species to whole genera.</title>
        <authorList>
            <person name="Goeker M."/>
        </authorList>
    </citation>
    <scope>NUCLEOTIDE SEQUENCE [LARGE SCALE GENOMIC DNA]</scope>
    <source>
        <strain evidence="2 3">DSM 29328</strain>
    </source>
</reference>
<dbReference type="Gene3D" id="3.40.50.10540">
    <property type="entry name" value="Crotonobetainyl-coa:carnitine coa-transferase, domain 1"/>
    <property type="match status" value="1"/>
</dbReference>
<name>A0A2T0RW14_9RHOB</name>
<dbReference type="Proteomes" id="UP000239480">
    <property type="component" value="Unassembled WGS sequence"/>
</dbReference>
<sequence length="411" mass="44142">MPDTATTTRAPLEGLKVLDLTIAMAGPLCTQRMGEMGAEIIKIEAPGGGDFSRHAPMAGITKFGDATCFVTLNQNKKSLVLDLKSDAGREVLYRMVEQADVLIQNFRPRVAKKLGIEYETLREINPRLVYGSVSGYGEDGPMKDRPGQDLLLQSFTGLTMNGGKAGELPQASPLYMVDVSASHMVCEGVLAALVARSITGEGQEVKVTMMGAIMEMQCQEIMSYIAADAPPERGTSPQVSIYQEPPYGIYKCSEGFLSIAQADLDVLAQALGLPKLAEMKAARPEQSDGKTVAAWRDAIYAEVAALLLTNTAAHWDGLLAPLGVWCVVVNDYDDFLNHPQTRNRLVEIEHPVGGTYTAVAPGISFSENPEPKLKHAPQYGADTRDVLASYGFDGDEISGLVESGAVLANES</sequence>
<organism evidence="2 3">
    <name type="scientific">Aliiruegeria haliotis</name>
    <dbReference type="NCBI Taxonomy" id="1280846"/>
    <lineage>
        <taxon>Bacteria</taxon>
        <taxon>Pseudomonadati</taxon>
        <taxon>Pseudomonadota</taxon>
        <taxon>Alphaproteobacteria</taxon>
        <taxon>Rhodobacterales</taxon>
        <taxon>Roseobacteraceae</taxon>
        <taxon>Aliiruegeria</taxon>
    </lineage>
</organism>
<dbReference type="Gene3D" id="3.30.1540.10">
    <property type="entry name" value="formyl-coa transferase, domain 3"/>
    <property type="match status" value="1"/>
</dbReference>
<dbReference type="RefSeq" id="WP_158263483.1">
    <property type="nucleotide sequence ID" value="NZ_PVTD01000002.1"/>
</dbReference>
<dbReference type="OrthoDB" id="7208981at2"/>
<comment type="caution">
    <text evidence="2">The sequence shown here is derived from an EMBL/GenBank/DDBJ whole genome shotgun (WGS) entry which is preliminary data.</text>
</comment>
<keyword evidence="1 2" id="KW-0808">Transferase</keyword>